<protein>
    <submittedName>
        <fullName evidence="3">Ovule protein</fullName>
    </submittedName>
</protein>
<keyword evidence="1" id="KW-0812">Transmembrane</keyword>
<feature type="transmembrane region" description="Helical" evidence="1">
    <location>
        <begin position="34"/>
        <end position="54"/>
    </location>
</feature>
<evidence type="ECO:0000256" key="1">
    <source>
        <dbReference type="SAM" id="Phobius"/>
    </source>
</evidence>
<reference evidence="3" key="1">
    <citation type="submission" date="2016-11" db="UniProtKB">
        <authorList>
            <consortium name="WormBaseParasite"/>
        </authorList>
    </citation>
    <scope>IDENTIFICATION</scope>
</reference>
<evidence type="ECO:0000313" key="2">
    <source>
        <dbReference type="Proteomes" id="UP000095283"/>
    </source>
</evidence>
<dbReference type="AlphaFoldDB" id="A0A1I7WHG2"/>
<keyword evidence="2" id="KW-1185">Reference proteome</keyword>
<dbReference type="Proteomes" id="UP000095283">
    <property type="component" value="Unplaced"/>
</dbReference>
<keyword evidence="1" id="KW-0472">Membrane</keyword>
<feature type="transmembrane region" description="Helical" evidence="1">
    <location>
        <begin position="61"/>
        <end position="82"/>
    </location>
</feature>
<evidence type="ECO:0000313" key="3">
    <source>
        <dbReference type="WBParaSite" id="Hba_04417"/>
    </source>
</evidence>
<accession>A0A1I7WHG2</accession>
<keyword evidence="1" id="KW-1133">Transmembrane helix</keyword>
<proteinExistence type="predicted"/>
<name>A0A1I7WHG2_HETBA</name>
<sequence length="121" mass="13786">MPCGYHGRVRSVVVVVHSSQSNYYIFLYFPNANYIIIGLKISLTFSVLICIPVCQLLTGCFILLFYICLYGFAIFILFLSYVTGKLTPRLVPHFSDPPIFVAWFFQRPPAYSAAGYFVVSY</sequence>
<dbReference type="WBParaSite" id="Hba_04417">
    <property type="protein sequence ID" value="Hba_04417"/>
    <property type="gene ID" value="Hba_04417"/>
</dbReference>
<organism evidence="2 3">
    <name type="scientific">Heterorhabditis bacteriophora</name>
    <name type="common">Entomopathogenic nematode worm</name>
    <dbReference type="NCBI Taxonomy" id="37862"/>
    <lineage>
        <taxon>Eukaryota</taxon>
        <taxon>Metazoa</taxon>
        <taxon>Ecdysozoa</taxon>
        <taxon>Nematoda</taxon>
        <taxon>Chromadorea</taxon>
        <taxon>Rhabditida</taxon>
        <taxon>Rhabditina</taxon>
        <taxon>Rhabditomorpha</taxon>
        <taxon>Strongyloidea</taxon>
        <taxon>Heterorhabditidae</taxon>
        <taxon>Heterorhabditis</taxon>
    </lineage>
</organism>